<dbReference type="EMBL" id="VSSQ01009402">
    <property type="protein sequence ID" value="MPM41521.1"/>
    <property type="molecule type" value="Genomic_DNA"/>
</dbReference>
<dbReference type="AlphaFoldDB" id="A0A644ZNW3"/>
<comment type="caution">
    <text evidence="1">The sequence shown here is derived from an EMBL/GenBank/DDBJ whole genome shotgun (WGS) entry which is preliminary data.</text>
</comment>
<proteinExistence type="predicted"/>
<gene>
    <name evidence="1" type="ORF">SDC9_88176</name>
</gene>
<evidence type="ECO:0000313" key="1">
    <source>
        <dbReference type="EMBL" id="MPM41521.1"/>
    </source>
</evidence>
<accession>A0A644ZNW3</accession>
<name>A0A644ZNW3_9ZZZZ</name>
<reference evidence="1" key="1">
    <citation type="submission" date="2019-08" db="EMBL/GenBank/DDBJ databases">
        <authorList>
            <person name="Kucharzyk K."/>
            <person name="Murdoch R.W."/>
            <person name="Higgins S."/>
            <person name="Loffler F."/>
        </authorList>
    </citation>
    <scope>NUCLEOTIDE SEQUENCE</scope>
</reference>
<protein>
    <submittedName>
        <fullName evidence="1">Uncharacterized protein</fullName>
    </submittedName>
</protein>
<organism evidence="1">
    <name type="scientific">bioreactor metagenome</name>
    <dbReference type="NCBI Taxonomy" id="1076179"/>
    <lineage>
        <taxon>unclassified sequences</taxon>
        <taxon>metagenomes</taxon>
        <taxon>ecological metagenomes</taxon>
    </lineage>
</organism>
<sequence>MRDAGSDCAGNQLMVRRLEFDLLFVFAFFEVQTSTHEWRVQNHVDFIKSQPIFNQTFVAVEDGVAQIFIEADHLTVAPATVFFDQVHWAIEMRDCH</sequence>